<comment type="similarity">
    <text evidence="1">Belongs to the sulfatase family.</text>
</comment>
<protein>
    <submittedName>
        <fullName evidence="3">Arylsulfatase A</fullName>
    </submittedName>
</protein>
<dbReference type="RefSeq" id="WP_076454067.1">
    <property type="nucleotide sequence ID" value="NZ_FTOB01000002.1"/>
</dbReference>
<dbReference type="Proteomes" id="UP000185728">
    <property type="component" value="Unassembled WGS sequence"/>
</dbReference>
<name>A0ABY1KM10_9FLAO</name>
<dbReference type="Pfam" id="PF00884">
    <property type="entry name" value="Sulfatase"/>
    <property type="match status" value="1"/>
</dbReference>
<organism evidence="3 4">
    <name type="scientific">Zobellia uliginosa</name>
    <dbReference type="NCBI Taxonomy" id="143224"/>
    <lineage>
        <taxon>Bacteria</taxon>
        <taxon>Pseudomonadati</taxon>
        <taxon>Bacteroidota</taxon>
        <taxon>Flavobacteriia</taxon>
        <taxon>Flavobacteriales</taxon>
        <taxon>Flavobacteriaceae</taxon>
        <taxon>Zobellia</taxon>
    </lineage>
</organism>
<sequence length="502" mass="56786">MGYCTFVIKQVLQGKNLTVFFVLILLAAGTIGRAQKKKKSQEPLKRPNVILINVDDLGYGDLSSYGGELFETPNIDRLAKEGVRFTDGYVSAPVCSPSRHGLLSGAYQQRFGVQWNHDTWKMKHRENEEVVPRSHKFINQAFSDAGYVTAMAGKINLQGYPKTTFDHNYSLTASGSNYFPVPTGKYLGVDDKPGENSKPKGGWTPMLWGPERPGEEYLTDRCGRQCIEFIEEHKDQPFFFYLAFNAPHTPLQAKKSDLPRVSHIKSEVMKLYAAMVLAIDDNVGRILDYLEKEKLRDNTIVVFVSDNGPANPIHLSLPTWWPEDTPYHLLGQRGPLSGFKGNMWEAGIRVPYIISWPAQLERGLVFKKPVSTLDLYPTLCAAADVKIPDHTTLDGENLLPFLKGGYEEDPHQALFWYANRMGAARMGKWKFLVEDNKHYLFDLENDIAETTDVSRKNPVVMQTIFEAYINFRNEMPAMRNPFLRPLDLPSSDVTDLPVVEGE</sequence>
<dbReference type="InterPro" id="IPR050738">
    <property type="entry name" value="Sulfatase"/>
</dbReference>
<proteinExistence type="inferred from homology"/>
<comment type="caution">
    <text evidence="3">The sequence shown here is derived from an EMBL/GenBank/DDBJ whole genome shotgun (WGS) entry which is preliminary data.</text>
</comment>
<dbReference type="InterPro" id="IPR017850">
    <property type="entry name" value="Alkaline_phosphatase_core_sf"/>
</dbReference>
<evidence type="ECO:0000256" key="1">
    <source>
        <dbReference type="ARBA" id="ARBA00008779"/>
    </source>
</evidence>
<dbReference type="SUPFAM" id="SSF53649">
    <property type="entry name" value="Alkaline phosphatase-like"/>
    <property type="match status" value="1"/>
</dbReference>
<gene>
    <name evidence="3" type="ORF">SAMN05421766_102299</name>
</gene>
<dbReference type="PANTHER" id="PTHR42693:SF33">
    <property type="entry name" value="ARYLSULFATASE"/>
    <property type="match status" value="1"/>
</dbReference>
<keyword evidence="4" id="KW-1185">Reference proteome</keyword>
<evidence type="ECO:0000313" key="4">
    <source>
        <dbReference type="Proteomes" id="UP000185728"/>
    </source>
</evidence>
<dbReference type="EMBL" id="FTOB01000002">
    <property type="protein sequence ID" value="SIS48668.1"/>
    <property type="molecule type" value="Genomic_DNA"/>
</dbReference>
<feature type="domain" description="Sulfatase N-terminal" evidence="2">
    <location>
        <begin position="47"/>
        <end position="385"/>
    </location>
</feature>
<evidence type="ECO:0000259" key="2">
    <source>
        <dbReference type="Pfam" id="PF00884"/>
    </source>
</evidence>
<reference evidence="3 4" key="1">
    <citation type="submission" date="2017-01" db="EMBL/GenBank/DDBJ databases">
        <authorList>
            <person name="Varghese N."/>
            <person name="Submissions S."/>
        </authorList>
    </citation>
    <scope>NUCLEOTIDE SEQUENCE [LARGE SCALE GENOMIC DNA]</scope>
    <source>
        <strain evidence="3 4">DSM 2061</strain>
    </source>
</reference>
<dbReference type="Gene3D" id="3.30.1120.10">
    <property type="match status" value="1"/>
</dbReference>
<dbReference type="Gene3D" id="3.40.720.10">
    <property type="entry name" value="Alkaline Phosphatase, subunit A"/>
    <property type="match status" value="1"/>
</dbReference>
<dbReference type="InterPro" id="IPR000917">
    <property type="entry name" value="Sulfatase_N"/>
</dbReference>
<evidence type="ECO:0000313" key="3">
    <source>
        <dbReference type="EMBL" id="SIS48668.1"/>
    </source>
</evidence>
<dbReference type="PANTHER" id="PTHR42693">
    <property type="entry name" value="ARYLSULFATASE FAMILY MEMBER"/>
    <property type="match status" value="1"/>
</dbReference>
<accession>A0ABY1KM10</accession>